<evidence type="ECO:0000256" key="1">
    <source>
        <dbReference type="SAM" id="MobiDB-lite"/>
    </source>
</evidence>
<keyword evidence="3" id="KW-1185">Reference proteome</keyword>
<dbReference type="Proteomes" id="UP001164746">
    <property type="component" value="Chromosome 4"/>
</dbReference>
<evidence type="ECO:0000313" key="3">
    <source>
        <dbReference type="Proteomes" id="UP001164746"/>
    </source>
</evidence>
<proteinExistence type="predicted"/>
<sequence>MQDPESTLSIDRAHRKGKFEQGKTRPIVAKFKDTASLLQTSQKSNYNVSDQYLTEVKERRKELITAMLKARSK</sequence>
<dbReference type="EMBL" id="CP111015">
    <property type="protein sequence ID" value="WAR04045.1"/>
    <property type="molecule type" value="Genomic_DNA"/>
</dbReference>
<protein>
    <submittedName>
        <fullName evidence="2">Uncharacterized protein</fullName>
    </submittedName>
</protein>
<accession>A0ABY7E517</accession>
<reference evidence="2" key="1">
    <citation type="submission" date="2022-11" db="EMBL/GenBank/DDBJ databases">
        <title>Centuries of genome instability and evolution in soft-shell clam transmissible cancer (bioRxiv).</title>
        <authorList>
            <person name="Hart S.F.M."/>
            <person name="Yonemitsu M.A."/>
            <person name="Giersch R.M."/>
            <person name="Beal B.F."/>
            <person name="Arriagada G."/>
            <person name="Davis B.W."/>
            <person name="Ostrander E.A."/>
            <person name="Goff S.P."/>
            <person name="Metzger M.J."/>
        </authorList>
    </citation>
    <scope>NUCLEOTIDE SEQUENCE</scope>
    <source>
        <strain evidence="2">MELC-2E11</strain>
        <tissue evidence="2">Siphon/mantle</tissue>
    </source>
</reference>
<organism evidence="2 3">
    <name type="scientific">Mya arenaria</name>
    <name type="common">Soft-shell clam</name>
    <dbReference type="NCBI Taxonomy" id="6604"/>
    <lineage>
        <taxon>Eukaryota</taxon>
        <taxon>Metazoa</taxon>
        <taxon>Spiralia</taxon>
        <taxon>Lophotrochozoa</taxon>
        <taxon>Mollusca</taxon>
        <taxon>Bivalvia</taxon>
        <taxon>Autobranchia</taxon>
        <taxon>Heteroconchia</taxon>
        <taxon>Euheterodonta</taxon>
        <taxon>Imparidentia</taxon>
        <taxon>Neoheterodontei</taxon>
        <taxon>Myida</taxon>
        <taxon>Myoidea</taxon>
        <taxon>Myidae</taxon>
        <taxon>Mya</taxon>
    </lineage>
</organism>
<name>A0ABY7E517_MYAAR</name>
<evidence type="ECO:0000313" key="2">
    <source>
        <dbReference type="EMBL" id="WAR04045.1"/>
    </source>
</evidence>
<gene>
    <name evidence="2" type="ORF">MAR_010603</name>
</gene>
<feature type="region of interest" description="Disordered" evidence="1">
    <location>
        <begin position="1"/>
        <end position="24"/>
    </location>
</feature>
<feature type="non-terminal residue" evidence="2">
    <location>
        <position position="1"/>
    </location>
</feature>